<keyword evidence="2" id="KW-1185">Reference proteome</keyword>
<evidence type="ECO:0000313" key="1">
    <source>
        <dbReference type="EMBL" id="MEN7548207.1"/>
    </source>
</evidence>
<name>A0AAW9RWY6_9BACT</name>
<protein>
    <submittedName>
        <fullName evidence="1">Uncharacterized protein</fullName>
    </submittedName>
</protein>
<dbReference type="EMBL" id="JBDKWZ010000005">
    <property type="protein sequence ID" value="MEN7548207.1"/>
    <property type="molecule type" value="Genomic_DNA"/>
</dbReference>
<proteinExistence type="predicted"/>
<evidence type="ECO:0000313" key="2">
    <source>
        <dbReference type="Proteomes" id="UP001403385"/>
    </source>
</evidence>
<comment type="caution">
    <text evidence="1">The sequence shown here is derived from an EMBL/GenBank/DDBJ whole genome shotgun (WGS) entry which is preliminary data.</text>
</comment>
<gene>
    <name evidence="1" type="ORF">AAG747_09820</name>
</gene>
<accession>A0AAW9RWY6</accession>
<sequence>MIKDAIYPVDIDFEYKLWKNRLSYYQNELLILQHRLKELLDEHPELLETTQRFNKLIDTFISREIHLQNLIKVQEESIDYYLKDYPISPLHEHFREHEKIKENIEQLDAEYAIFFDEFIENFNRY</sequence>
<dbReference type="AlphaFoldDB" id="A0AAW9RWY6"/>
<dbReference type="RefSeq" id="WP_346820988.1">
    <property type="nucleotide sequence ID" value="NZ_JBDKWZ010000005.1"/>
</dbReference>
<organism evidence="1 2">
    <name type="scientific">Rapidithrix thailandica</name>
    <dbReference type="NCBI Taxonomy" id="413964"/>
    <lineage>
        <taxon>Bacteria</taxon>
        <taxon>Pseudomonadati</taxon>
        <taxon>Bacteroidota</taxon>
        <taxon>Cytophagia</taxon>
        <taxon>Cytophagales</taxon>
        <taxon>Flammeovirgaceae</taxon>
        <taxon>Rapidithrix</taxon>
    </lineage>
</organism>
<dbReference type="Proteomes" id="UP001403385">
    <property type="component" value="Unassembled WGS sequence"/>
</dbReference>
<reference evidence="1 2" key="1">
    <citation type="submission" date="2024-04" db="EMBL/GenBank/DDBJ databases">
        <title>Novel genus in family Flammeovirgaceae.</title>
        <authorList>
            <person name="Nguyen T.H."/>
            <person name="Vuong T.Q."/>
            <person name="Le H."/>
            <person name="Kim S.-G."/>
        </authorList>
    </citation>
    <scope>NUCLEOTIDE SEQUENCE [LARGE SCALE GENOMIC DNA]</scope>
    <source>
        <strain evidence="1 2">JCM 23209</strain>
    </source>
</reference>